<reference evidence="1" key="1">
    <citation type="submission" date="2020-04" db="EMBL/GenBank/DDBJ databases">
        <authorList>
            <person name="Chiriac C."/>
            <person name="Salcher M."/>
            <person name="Ghai R."/>
            <person name="Kavagutti S V."/>
        </authorList>
    </citation>
    <scope>NUCLEOTIDE SEQUENCE</scope>
</reference>
<evidence type="ECO:0000313" key="1">
    <source>
        <dbReference type="EMBL" id="CAB4139723.1"/>
    </source>
</evidence>
<sequence>MTYSITRRAQLSQQIKQIEDALNDLSTAGGLTVEQVDDRVASLLVAGSNITLTYNDTLNTLTIASSGGGGGGNSYFPSGW</sequence>
<organism evidence="1">
    <name type="scientific">uncultured Caudovirales phage</name>
    <dbReference type="NCBI Taxonomy" id="2100421"/>
    <lineage>
        <taxon>Viruses</taxon>
        <taxon>Duplodnaviria</taxon>
        <taxon>Heunggongvirae</taxon>
        <taxon>Uroviricota</taxon>
        <taxon>Caudoviricetes</taxon>
        <taxon>Peduoviridae</taxon>
        <taxon>Maltschvirus</taxon>
        <taxon>Maltschvirus maltsch</taxon>
    </lineage>
</organism>
<proteinExistence type="predicted"/>
<protein>
    <submittedName>
        <fullName evidence="1">Uncharacterized protein</fullName>
    </submittedName>
</protein>
<name>A0A6J5M2F7_9CAUD</name>
<gene>
    <name evidence="1" type="ORF">UFOVP353_3</name>
</gene>
<dbReference type="EMBL" id="LR796367">
    <property type="protein sequence ID" value="CAB4139723.1"/>
    <property type="molecule type" value="Genomic_DNA"/>
</dbReference>
<accession>A0A6J5M2F7</accession>